<accession>A0AAE0CC10</accession>
<reference evidence="2 3" key="1">
    <citation type="journal article" date="2015" name="Genome Biol. Evol.">
        <title>Comparative Genomics of a Bacterivorous Green Alga Reveals Evolutionary Causalities and Consequences of Phago-Mixotrophic Mode of Nutrition.</title>
        <authorList>
            <person name="Burns J.A."/>
            <person name="Paasch A."/>
            <person name="Narechania A."/>
            <person name="Kim E."/>
        </authorList>
    </citation>
    <scope>NUCLEOTIDE SEQUENCE [LARGE SCALE GENOMIC DNA]</scope>
    <source>
        <strain evidence="2 3">PLY_AMNH</strain>
    </source>
</reference>
<evidence type="ECO:0000313" key="2">
    <source>
        <dbReference type="EMBL" id="KAK3251643.1"/>
    </source>
</evidence>
<dbReference type="PANTHER" id="PTHR14165:SF3">
    <property type="entry name" value="MAJOR VAULT PROTEIN"/>
    <property type="match status" value="1"/>
</dbReference>
<dbReference type="Proteomes" id="UP001190700">
    <property type="component" value="Unassembled WGS sequence"/>
</dbReference>
<dbReference type="SUPFAM" id="SSF117892">
    <property type="entry name" value="Band 7/SPFH domain"/>
    <property type="match status" value="1"/>
</dbReference>
<dbReference type="GO" id="GO:0005737">
    <property type="term" value="C:cytoplasm"/>
    <property type="evidence" value="ECO:0007669"/>
    <property type="project" value="TreeGrafter"/>
</dbReference>
<dbReference type="InterPro" id="IPR001107">
    <property type="entry name" value="Band_7"/>
</dbReference>
<proteinExistence type="predicted"/>
<organism evidence="2 3">
    <name type="scientific">Cymbomonas tetramitiformis</name>
    <dbReference type="NCBI Taxonomy" id="36881"/>
    <lineage>
        <taxon>Eukaryota</taxon>
        <taxon>Viridiplantae</taxon>
        <taxon>Chlorophyta</taxon>
        <taxon>Pyramimonadophyceae</taxon>
        <taxon>Pyramimonadales</taxon>
        <taxon>Pyramimonadaceae</taxon>
        <taxon>Cymbomonas</taxon>
    </lineage>
</organism>
<dbReference type="Pfam" id="PF01145">
    <property type="entry name" value="Band_7"/>
    <property type="match status" value="1"/>
</dbReference>
<dbReference type="InterPro" id="IPR039059">
    <property type="entry name" value="MVP"/>
</dbReference>
<dbReference type="GO" id="GO:0005634">
    <property type="term" value="C:nucleus"/>
    <property type="evidence" value="ECO:0007669"/>
    <property type="project" value="TreeGrafter"/>
</dbReference>
<feature type="domain" description="Band 7" evidence="1">
    <location>
        <begin position="302"/>
        <end position="426"/>
    </location>
</feature>
<dbReference type="AlphaFoldDB" id="A0AAE0CC10"/>
<dbReference type="EMBL" id="LGRX02025922">
    <property type="protein sequence ID" value="KAK3251643.1"/>
    <property type="molecule type" value="Genomic_DNA"/>
</dbReference>
<dbReference type="InterPro" id="IPR036013">
    <property type="entry name" value="Band_7/SPFH_dom_sf"/>
</dbReference>
<sequence length="539" mass="61412">MYKHNQDILEQLGLNRKDATQALQRIHDLTVNYAHSTYQLYRKLRQEKQEEERDENHPVIPREALALKHNEYIKIQDKESGKIWIEAGVKLVFLEPTHVAVSRVATAWSLKADQYVKLIDSSTGKIRVVRGEQLVFPGVTESLVGDAIAKAMRLKAWEYCLVVDSATGDSKIVKGPTMLFLGPSEAVTSEGKQQAVEVDQETAVLVRNKCTGQQRLVTDPQLFYPTVDEEILEVRKLLKLADHESLICTDDKGDFRYFYGSLEKRNGPEAEPVRSFFLPPYWSQHPLVWSRGRRREKRDLVIHRFDTRPQFMSFEFTCRTADNVELLLEGTFFWEVVSLPAMMRMTGDAPGDICNHARSQFIQLVSKVKLQEFMDDFNGIASRAHNDDQHFYEARGIKIHCLEITKYSCADRSTAAILEQIIQETTNRMNRLSHQESENEVAVFKVNGMIEQEKMNADLLAIQHQHSESAAVNTGTAEAEMIRAFLAGLEKTVPDLQSRIDLWNVLRKGDALTSISQGNAHVYFTPKDVNLSIENQGST</sequence>
<gene>
    <name evidence="2" type="ORF">CYMTET_39026</name>
</gene>
<name>A0AAE0CC10_9CHLO</name>
<keyword evidence="3" id="KW-1185">Reference proteome</keyword>
<evidence type="ECO:0000259" key="1">
    <source>
        <dbReference type="Pfam" id="PF01145"/>
    </source>
</evidence>
<dbReference type="PANTHER" id="PTHR14165">
    <property type="entry name" value="MAJOR VAULT PROTEIN"/>
    <property type="match status" value="1"/>
</dbReference>
<comment type="caution">
    <text evidence="2">The sequence shown here is derived from an EMBL/GenBank/DDBJ whole genome shotgun (WGS) entry which is preliminary data.</text>
</comment>
<protein>
    <recommendedName>
        <fullName evidence="1">Band 7 domain-containing protein</fullName>
    </recommendedName>
</protein>
<evidence type="ECO:0000313" key="3">
    <source>
        <dbReference type="Proteomes" id="UP001190700"/>
    </source>
</evidence>